<dbReference type="Gene3D" id="1.10.1660.10">
    <property type="match status" value="1"/>
</dbReference>
<sequence>MSELTGPSPEVPSDENTDELVDLDRAASLIGVQPDRVEAMVEEGLLHPVDPSQAEPQFRVEEVKAVAMLGG</sequence>
<keyword evidence="2" id="KW-1185">Reference proteome</keyword>
<evidence type="ECO:0000313" key="1">
    <source>
        <dbReference type="EMBL" id="MFI7587054.1"/>
    </source>
</evidence>
<proteinExistence type="predicted"/>
<evidence type="ECO:0000313" key="2">
    <source>
        <dbReference type="Proteomes" id="UP001612915"/>
    </source>
</evidence>
<protein>
    <recommendedName>
        <fullName evidence="3">Helix-turn-helix domain-containing protein</fullName>
    </recommendedName>
</protein>
<dbReference type="RefSeq" id="WP_398277948.1">
    <property type="nucleotide sequence ID" value="NZ_JBITLV010000002.1"/>
</dbReference>
<accession>A0ABW8AL19</accession>
<comment type="caution">
    <text evidence="1">The sequence shown here is derived from an EMBL/GenBank/DDBJ whole genome shotgun (WGS) entry which is preliminary data.</text>
</comment>
<gene>
    <name evidence="1" type="ORF">ACIB24_08270</name>
</gene>
<organism evidence="1 2">
    <name type="scientific">Spongisporangium articulatum</name>
    <dbReference type="NCBI Taxonomy" id="3362603"/>
    <lineage>
        <taxon>Bacteria</taxon>
        <taxon>Bacillati</taxon>
        <taxon>Actinomycetota</taxon>
        <taxon>Actinomycetes</taxon>
        <taxon>Kineosporiales</taxon>
        <taxon>Kineosporiaceae</taxon>
        <taxon>Spongisporangium</taxon>
    </lineage>
</organism>
<dbReference type="EMBL" id="JBITLV010000002">
    <property type="protein sequence ID" value="MFI7587054.1"/>
    <property type="molecule type" value="Genomic_DNA"/>
</dbReference>
<dbReference type="Proteomes" id="UP001612915">
    <property type="component" value="Unassembled WGS sequence"/>
</dbReference>
<name>A0ABW8AL19_9ACTN</name>
<reference evidence="1 2" key="1">
    <citation type="submission" date="2024-10" db="EMBL/GenBank/DDBJ databases">
        <title>The Natural Products Discovery Center: Release of the First 8490 Sequenced Strains for Exploring Actinobacteria Biosynthetic Diversity.</title>
        <authorList>
            <person name="Kalkreuter E."/>
            <person name="Kautsar S.A."/>
            <person name="Yang D."/>
            <person name="Bader C.D."/>
            <person name="Teijaro C.N."/>
            <person name="Fluegel L."/>
            <person name="Davis C.M."/>
            <person name="Simpson J.R."/>
            <person name="Lauterbach L."/>
            <person name="Steele A.D."/>
            <person name="Gui C."/>
            <person name="Meng S."/>
            <person name="Li G."/>
            <person name="Viehrig K."/>
            <person name="Ye F."/>
            <person name="Su P."/>
            <person name="Kiefer A.F."/>
            <person name="Nichols A."/>
            <person name="Cepeda A.J."/>
            <person name="Yan W."/>
            <person name="Fan B."/>
            <person name="Jiang Y."/>
            <person name="Adhikari A."/>
            <person name="Zheng C.-J."/>
            <person name="Schuster L."/>
            <person name="Cowan T.M."/>
            <person name="Smanski M.J."/>
            <person name="Chevrette M.G."/>
            <person name="De Carvalho L.P.S."/>
            <person name="Shen B."/>
        </authorList>
    </citation>
    <scope>NUCLEOTIDE SEQUENCE [LARGE SCALE GENOMIC DNA]</scope>
    <source>
        <strain evidence="1 2">NPDC049639</strain>
    </source>
</reference>
<evidence type="ECO:0008006" key="3">
    <source>
        <dbReference type="Google" id="ProtNLM"/>
    </source>
</evidence>